<comment type="caution">
    <text evidence="2">The sequence shown here is derived from an EMBL/GenBank/DDBJ whole genome shotgun (WGS) entry which is preliminary data.</text>
</comment>
<feature type="compositionally biased region" description="Polar residues" evidence="1">
    <location>
        <begin position="33"/>
        <end position="43"/>
    </location>
</feature>
<dbReference type="GO" id="GO:0003964">
    <property type="term" value="F:RNA-directed DNA polymerase activity"/>
    <property type="evidence" value="ECO:0007669"/>
    <property type="project" value="UniProtKB-KW"/>
</dbReference>
<dbReference type="OrthoDB" id="1738989at2759"/>
<dbReference type="Proteomes" id="UP000321393">
    <property type="component" value="Unassembled WGS sequence"/>
</dbReference>
<evidence type="ECO:0000256" key="1">
    <source>
        <dbReference type="SAM" id="MobiDB-lite"/>
    </source>
</evidence>
<evidence type="ECO:0000313" key="3">
    <source>
        <dbReference type="Proteomes" id="UP000321393"/>
    </source>
</evidence>
<dbReference type="EMBL" id="SSTE01008362">
    <property type="protein sequence ID" value="KAA0055956.1"/>
    <property type="molecule type" value="Genomic_DNA"/>
</dbReference>
<sequence>MSDFDPHLIVLPTNQVSWKIYYKRNLRKEDECPTNQLPASVQDSKPPRDQGMKNPTESYTNNKVSENDRFDAAVLENLEGKDSSDETEVRA</sequence>
<organism evidence="2 3">
    <name type="scientific">Cucumis melo var. makuwa</name>
    <name type="common">Oriental melon</name>
    <dbReference type="NCBI Taxonomy" id="1194695"/>
    <lineage>
        <taxon>Eukaryota</taxon>
        <taxon>Viridiplantae</taxon>
        <taxon>Streptophyta</taxon>
        <taxon>Embryophyta</taxon>
        <taxon>Tracheophyta</taxon>
        <taxon>Spermatophyta</taxon>
        <taxon>Magnoliopsida</taxon>
        <taxon>eudicotyledons</taxon>
        <taxon>Gunneridae</taxon>
        <taxon>Pentapetalae</taxon>
        <taxon>rosids</taxon>
        <taxon>fabids</taxon>
        <taxon>Cucurbitales</taxon>
        <taxon>Cucurbitaceae</taxon>
        <taxon>Benincaseae</taxon>
        <taxon>Cucumis</taxon>
    </lineage>
</organism>
<keyword evidence="2" id="KW-0695">RNA-directed DNA polymerase</keyword>
<evidence type="ECO:0000313" key="2">
    <source>
        <dbReference type="EMBL" id="KAA0055956.1"/>
    </source>
</evidence>
<gene>
    <name evidence="2" type="ORF">E6C27_scaffold319G00820</name>
</gene>
<keyword evidence="2" id="KW-0548">Nucleotidyltransferase</keyword>
<protein>
    <submittedName>
        <fullName evidence="2">Reverse transcriptase</fullName>
    </submittedName>
</protein>
<keyword evidence="2" id="KW-0808">Transferase</keyword>
<feature type="region of interest" description="Disordered" evidence="1">
    <location>
        <begin position="29"/>
        <end position="68"/>
    </location>
</feature>
<proteinExistence type="predicted"/>
<name>A0A5A7UNT6_CUCMM</name>
<accession>A0A5A7UNT6</accession>
<feature type="compositionally biased region" description="Polar residues" evidence="1">
    <location>
        <begin position="53"/>
        <end position="64"/>
    </location>
</feature>
<dbReference type="AlphaFoldDB" id="A0A5A7UNT6"/>
<reference evidence="2 3" key="1">
    <citation type="submission" date="2019-08" db="EMBL/GenBank/DDBJ databases">
        <title>Draft genome sequences of two oriental melons (Cucumis melo L. var makuwa).</title>
        <authorList>
            <person name="Kwon S.-Y."/>
        </authorList>
    </citation>
    <scope>NUCLEOTIDE SEQUENCE [LARGE SCALE GENOMIC DNA]</scope>
    <source>
        <strain evidence="3">cv. SW 3</strain>
        <tissue evidence="2">Leaf</tissue>
    </source>
</reference>